<evidence type="ECO:0000256" key="1">
    <source>
        <dbReference type="ARBA" id="ARBA00007343"/>
    </source>
</evidence>
<dbReference type="PANTHER" id="PTHR45930">
    <property type="entry name" value="G-PROTEIN COUPLED RECEPTOR 124-LIKE PROTEIN"/>
    <property type="match status" value="1"/>
</dbReference>
<keyword evidence="3" id="KW-1133">Transmembrane helix</keyword>
<dbReference type="PROSITE" id="PS51257">
    <property type="entry name" value="PROKAR_LIPOPROTEIN"/>
    <property type="match status" value="1"/>
</dbReference>
<evidence type="ECO:0000313" key="4">
    <source>
        <dbReference type="Ensembl" id="ENSEBUP00000012473.1"/>
    </source>
</evidence>
<keyword evidence="3" id="KW-0472">Membrane</keyword>
<feature type="transmembrane region" description="Helical" evidence="3">
    <location>
        <begin position="121"/>
        <end position="143"/>
    </location>
</feature>
<dbReference type="Ensembl" id="ENSEBUT00000013049.1">
    <property type="protein sequence ID" value="ENSEBUP00000012473.1"/>
    <property type="gene ID" value="ENSEBUG00000007934.1"/>
</dbReference>
<evidence type="ECO:0000256" key="2">
    <source>
        <dbReference type="ARBA" id="ARBA00023170"/>
    </source>
</evidence>
<keyword evidence="3" id="KW-0812">Transmembrane</keyword>
<feature type="transmembrane region" description="Helical" evidence="3">
    <location>
        <begin position="149"/>
        <end position="171"/>
    </location>
</feature>
<evidence type="ECO:0000256" key="3">
    <source>
        <dbReference type="SAM" id="Phobius"/>
    </source>
</evidence>
<reference evidence="4" key="1">
    <citation type="submission" date="2025-08" db="UniProtKB">
        <authorList>
            <consortium name="Ensembl"/>
        </authorList>
    </citation>
    <scope>IDENTIFICATION</scope>
</reference>
<sequence length="455" mass="49243">MMLKDFIHRICWMGWEAGLAAMFGPASLATLVSCAYLSHGLLCLRRKPERCYELKEPRLSVAIETPTGATYQLSTLSSRDCQAQRECVSTHSCDTRLSGSGQMLGTPPPALANEHTLGEQLAGAGISLFLYTTSWALGALSALPYEEPLLPVIFSCLYGGTVLTLGLFVLVHHGAKRDDIWLLWFGHCHCRGSSRRAIVTSSTAGALPAEAEIPGLAHAEKNSPALPVSSSARKSHSKGWFTNIFGSNKYVMVSGSPPPPTLPSLCEGLPLTLSDMAFMTELGTSPSPQTQSRRSPLIKHLSTFAPYPSTEEPFAVPRVEAVSEQGVSLHCQAQSHGQAGVIQLSELTVTDRRLEADKEDDCLFSSFPPEYSGATPLLPCCHRVRVSMAAVDIEKAAMEESSGSEDSEYQVPRGTEILPFMTPNKSCRKMQAEPQPAEGSSCNLRTGLWRNETTV</sequence>
<keyword evidence="2" id="KW-0675">Receptor</keyword>
<dbReference type="Proteomes" id="UP000694388">
    <property type="component" value="Unplaced"/>
</dbReference>
<proteinExistence type="inferred from homology"/>
<protein>
    <submittedName>
        <fullName evidence="4">Uncharacterized protein</fullName>
    </submittedName>
</protein>
<name>A0A8C4WUX1_EPTBU</name>
<dbReference type="GO" id="GO:0007166">
    <property type="term" value="P:cell surface receptor signaling pathway"/>
    <property type="evidence" value="ECO:0007669"/>
    <property type="project" value="TreeGrafter"/>
</dbReference>
<comment type="similarity">
    <text evidence="1">Belongs to the G-protein coupled receptor 2 family. Adhesion G-protein coupled receptor (ADGR) subfamily.</text>
</comment>
<feature type="transmembrane region" description="Helical" evidence="3">
    <location>
        <begin position="12"/>
        <end position="37"/>
    </location>
</feature>
<dbReference type="AlphaFoldDB" id="A0A8C4WUX1"/>
<dbReference type="PANTHER" id="PTHR45930:SF4">
    <property type="entry name" value="ADHESION G PROTEIN-COUPLED RECEPTOR A3"/>
    <property type="match status" value="1"/>
</dbReference>
<keyword evidence="5" id="KW-1185">Reference proteome</keyword>
<evidence type="ECO:0000313" key="5">
    <source>
        <dbReference type="Proteomes" id="UP000694388"/>
    </source>
</evidence>
<reference evidence="4" key="2">
    <citation type="submission" date="2025-09" db="UniProtKB">
        <authorList>
            <consortium name="Ensembl"/>
        </authorList>
    </citation>
    <scope>IDENTIFICATION</scope>
</reference>
<organism evidence="4 5">
    <name type="scientific">Eptatretus burgeri</name>
    <name type="common">Inshore hagfish</name>
    <dbReference type="NCBI Taxonomy" id="7764"/>
    <lineage>
        <taxon>Eukaryota</taxon>
        <taxon>Metazoa</taxon>
        <taxon>Chordata</taxon>
        <taxon>Craniata</taxon>
        <taxon>Vertebrata</taxon>
        <taxon>Cyclostomata</taxon>
        <taxon>Myxini</taxon>
        <taxon>Myxiniformes</taxon>
        <taxon>Myxinidae</taxon>
        <taxon>Eptatretinae</taxon>
        <taxon>Eptatretus</taxon>
    </lineage>
</organism>
<dbReference type="GO" id="GO:0005886">
    <property type="term" value="C:plasma membrane"/>
    <property type="evidence" value="ECO:0007669"/>
    <property type="project" value="TreeGrafter"/>
</dbReference>
<dbReference type="InterPro" id="IPR051963">
    <property type="entry name" value="Adhesion_GPCR_A"/>
</dbReference>
<dbReference type="GeneTree" id="ENSGT00940000160175"/>
<accession>A0A8C4WUX1</accession>